<keyword evidence="2" id="KW-1185">Reference proteome</keyword>
<gene>
    <name evidence="1" type="ORF">C7378_2606</name>
</gene>
<organism evidence="1 2">
    <name type="scientific">Acidipila rosea</name>
    <dbReference type="NCBI Taxonomy" id="768535"/>
    <lineage>
        <taxon>Bacteria</taxon>
        <taxon>Pseudomonadati</taxon>
        <taxon>Acidobacteriota</taxon>
        <taxon>Terriglobia</taxon>
        <taxon>Terriglobales</taxon>
        <taxon>Acidobacteriaceae</taxon>
        <taxon>Acidipila</taxon>
    </lineage>
</organism>
<dbReference type="EMBL" id="SMGK01000004">
    <property type="protein sequence ID" value="TCK71982.1"/>
    <property type="molecule type" value="Genomic_DNA"/>
</dbReference>
<proteinExistence type="predicted"/>
<sequence>MRIEASEEMLMDSVERLNAAVGLLEKTVLWMEEREASMTGEVKKISAAIESERPRIEEELRQKLEAAEQQIAELKAQAAAPAARAVSARQTIPSTTAQLLAKQGISTLDSVEAGALDAALNGLSIEQRIAVKSQLMRAGVLV</sequence>
<dbReference type="Proteomes" id="UP000295210">
    <property type="component" value="Unassembled WGS sequence"/>
</dbReference>
<accession>A0A4R1L1X8</accession>
<protein>
    <submittedName>
        <fullName evidence="1">Uncharacterized protein</fullName>
    </submittedName>
</protein>
<dbReference type="RefSeq" id="WP_131997357.1">
    <property type="nucleotide sequence ID" value="NZ_SMGK01000004.1"/>
</dbReference>
<name>A0A4R1L1X8_9BACT</name>
<dbReference type="AlphaFoldDB" id="A0A4R1L1X8"/>
<evidence type="ECO:0000313" key="1">
    <source>
        <dbReference type="EMBL" id="TCK71982.1"/>
    </source>
</evidence>
<comment type="caution">
    <text evidence="1">The sequence shown here is derived from an EMBL/GenBank/DDBJ whole genome shotgun (WGS) entry which is preliminary data.</text>
</comment>
<dbReference type="OrthoDB" id="120543at2"/>
<evidence type="ECO:0000313" key="2">
    <source>
        <dbReference type="Proteomes" id="UP000295210"/>
    </source>
</evidence>
<reference evidence="1 2" key="1">
    <citation type="submission" date="2019-03" db="EMBL/GenBank/DDBJ databases">
        <title>Genomic Encyclopedia of Type Strains, Phase IV (KMG-IV): sequencing the most valuable type-strain genomes for metagenomic binning, comparative biology and taxonomic classification.</title>
        <authorList>
            <person name="Goeker M."/>
        </authorList>
    </citation>
    <scope>NUCLEOTIDE SEQUENCE [LARGE SCALE GENOMIC DNA]</scope>
    <source>
        <strain evidence="1 2">DSM 103428</strain>
    </source>
</reference>